<feature type="compositionally biased region" description="Basic and acidic residues" evidence="7">
    <location>
        <begin position="375"/>
        <end position="391"/>
    </location>
</feature>
<feature type="compositionally biased region" description="Basic and acidic residues" evidence="7">
    <location>
        <begin position="61"/>
        <end position="72"/>
    </location>
</feature>
<evidence type="ECO:0000256" key="3">
    <source>
        <dbReference type="ARBA" id="ARBA00022771"/>
    </source>
</evidence>
<proteinExistence type="predicted"/>
<feature type="domain" description="UBZ4-type" evidence="8">
    <location>
        <begin position="345"/>
        <end position="376"/>
    </location>
</feature>
<dbReference type="EMBL" id="GEDC01027208">
    <property type="protein sequence ID" value="JAS10090.1"/>
    <property type="molecule type" value="Transcribed_RNA"/>
</dbReference>
<dbReference type="Gene3D" id="3.30.160.60">
    <property type="entry name" value="Classic Zinc Finger"/>
    <property type="match status" value="1"/>
</dbReference>
<dbReference type="InterPro" id="IPR006642">
    <property type="entry name" value="Rad18_UBZ4"/>
</dbReference>
<feature type="compositionally biased region" description="Polar residues" evidence="7">
    <location>
        <begin position="47"/>
        <end position="60"/>
    </location>
</feature>
<keyword evidence="3 6" id="KW-0863">Zinc-finger</keyword>
<accession>A0A1B6CA16</accession>
<dbReference type="GO" id="GO:0008270">
    <property type="term" value="F:zinc ion binding"/>
    <property type="evidence" value="ECO:0007669"/>
    <property type="project" value="UniProtKB-KW"/>
</dbReference>
<keyword evidence="2 6" id="KW-0227">DNA damage</keyword>
<evidence type="ECO:0000259" key="8">
    <source>
        <dbReference type="PROSITE" id="PS51908"/>
    </source>
</evidence>
<dbReference type="PROSITE" id="PS51908">
    <property type="entry name" value="ZF_UBZ4"/>
    <property type="match status" value="1"/>
</dbReference>
<protein>
    <recommendedName>
        <fullName evidence="8">UBZ4-type domain-containing protein</fullName>
    </recommendedName>
</protein>
<sequence>MASRSVLSQKEIEEEIMNEDLKQLGIQEDLANMDLQEKKNLLLAIKQSQESSYSPTINTPEKQKSSTLKDKSTPSNKTPGCILDFPDLPKTTLPSKPAPTMKNNLEDSKRPLFCLPNCDDDNDCPPLVLPRDCPIFSGLNQSEHTKIIYQEGTENNLLNEYESWREDYSKIMDMRKRLLDKNEEVLSDKNEVFSSPSSTRVEDDIYAFISEESSTIVPKVKPSRLDSSYNSLNKSLTKSIETINIDVEEDQQRLDDYDDFFVKSPNSQIDDEHPLSSLPNLRNKKKESSYVPEIEATDEKYNVDKGIWEPVQTIRKNTAIRGKRKNKSNSHFEKIMAQKDYTRRRVTCPICQKEFPEIEIESHAAECEGYCSDSAFDKSDERENERKREDVNQAGPSTGKRSGKGRNKRERDSDEENPPKRTHLL</sequence>
<reference evidence="9" key="1">
    <citation type="submission" date="2015-12" db="EMBL/GenBank/DDBJ databases">
        <title>De novo transcriptome assembly of four potential Pierce s Disease insect vectors from Arizona vineyards.</title>
        <authorList>
            <person name="Tassone E.E."/>
        </authorList>
    </citation>
    <scope>NUCLEOTIDE SEQUENCE</scope>
</reference>
<keyword evidence="1" id="KW-0479">Metal-binding</keyword>
<gene>
    <name evidence="9" type="ORF">g.26054</name>
</gene>
<evidence type="ECO:0000256" key="1">
    <source>
        <dbReference type="ARBA" id="ARBA00022723"/>
    </source>
</evidence>
<dbReference type="GO" id="GO:0006281">
    <property type="term" value="P:DNA repair"/>
    <property type="evidence" value="ECO:0007669"/>
    <property type="project" value="UniProtKB-KW"/>
</dbReference>
<evidence type="ECO:0000313" key="9">
    <source>
        <dbReference type="EMBL" id="JAS10090.1"/>
    </source>
</evidence>
<dbReference type="GO" id="GO:0003677">
    <property type="term" value="F:DNA binding"/>
    <property type="evidence" value="ECO:0007669"/>
    <property type="project" value="InterPro"/>
</dbReference>
<evidence type="ECO:0000256" key="2">
    <source>
        <dbReference type="ARBA" id="ARBA00022763"/>
    </source>
</evidence>
<evidence type="ECO:0000256" key="5">
    <source>
        <dbReference type="ARBA" id="ARBA00023204"/>
    </source>
</evidence>
<keyword evidence="5 6" id="KW-0234">DNA repair</keyword>
<feature type="region of interest" description="Disordered" evidence="7">
    <location>
        <begin position="47"/>
        <end position="104"/>
    </location>
</feature>
<evidence type="ECO:0000256" key="6">
    <source>
        <dbReference type="PROSITE-ProRule" id="PRU01256"/>
    </source>
</evidence>
<dbReference type="AlphaFoldDB" id="A0A1B6CA16"/>
<evidence type="ECO:0000256" key="7">
    <source>
        <dbReference type="SAM" id="MobiDB-lite"/>
    </source>
</evidence>
<keyword evidence="4" id="KW-0862">Zinc</keyword>
<name>A0A1B6CA16_9HEMI</name>
<feature type="region of interest" description="Disordered" evidence="7">
    <location>
        <begin position="374"/>
        <end position="425"/>
    </location>
</feature>
<evidence type="ECO:0000256" key="4">
    <source>
        <dbReference type="ARBA" id="ARBA00022833"/>
    </source>
</evidence>
<organism evidence="9">
    <name type="scientific">Clastoptera arizonana</name>
    <name type="common">Arizona spittle bug</name>
    <dbReference type="NCBI Taxonomy" id="38151"/>
    <lineage>
        <taxon>Eukaryota</taxon>
        <taxon>Metazoa</taxon>
        <taxon>Ecdysozoa</taxon>
        <taxon>Arthropoda</taxon>
        <taxon>Hexapoda</taxon>
        <taxon>Insecta</taxon>
        <taxon>Pterygota</taxon>
        <taxon>Neoptera</taxon>
        <taxon>Paraneoptera</taxon>
        <taxon>Hemiptera</taxon>
        <taxon>Auchenorrhyncha</taxon>
        <taxon>Cercopoidea</taxon>
        <taxon>Clastopteridae</taxon>
        <taxon>Clastoptera</taxon>
    </lineage>
</organism>